<gene>
    <name evidence="9" type="ORF">ML536_04595</name>
</gene>
<dbReference type="PROSITE" id="PS50928">
    <property type="entry name" value="ABC_TM1"/>
    <property type="match status" value="1"/>
</dbReference>
<dbReference type="Pfam" id="PF00528">
    <property type="entry name" value="BPD_transp_1"/>
    <property type="match status" value="1"/>
</dbReference>
<protein>
    <submittedName>
        <fullName evidence="9">Sugar ABC transporter permease</fullName>
    </submittedName>
</protein>
<dbReference type="PANTHER" id="PTHR30193">
    <property type="entry name" value="ABC TRANSPORTER PERMEASE PROTEIN"/>
    <property type="match status" value="1"/>
</dbReference>
<dbReference type="Proteomes" id="UP001156140">
    <property type="component" value="Unassembled WGS sequence"/>
</dbReference>
<dbReference type="InterPro" id="IPR035906">
    <property type="entry name" value="MetI-like_sf"/>
</dbReference>
<dbReference type="PANTHER" id="PTHR30193:SF37">
    <property type="entry name" value="INNER MEMBRANE ABC TRANSPORTER PERMEASE PROTEIN YCJO"/>
    <property type="match status" value="1"/>
</dbReference>
<comment type="subcellular location">
    <subcellularLocation>
        <location evidence="1 7">Cell membrane</location>
        <topology evidence="1 7">Multi-pass membrane protein</topology>
    </subcellularLocation>
</comment>
<feature type="transmembrane region" description="Helical" evidence="7">
    <location>
        <begin position="184"/>
        <end position="208"/>
    </location>
</feature>
<feature type="transmembrane region" description="Helical" evidence="7">
    <location>
        <begin position="229"/>
        <end position="251"/>
    </location>
</feature>
<dbReference type="RefSeq" id="WP_246513472.1">
    <property type="nucleotide sequence ID" value="NZ_CP068983.1"/>
</dbReference>
<keyword evidence="10" id="KW-1185">Reference proteome</keyword>
<keyword evidence="4 7" id="KW-0812">Transmembrane</keyword>
<evidence type="ECO:0000256" key="5">
    <source>
        <dbReference type="ARBA" id="ARBA00022989"/>
    </source>
</evidence>
<feature type="transmembrane region" description="Helical" evidence="7">
    <location>
        <begin position="289"/>
        <end position="311"/>
    </location>
</feature>
<dbReference type="EMBL" id="JALAZD010000001">
    <property type="protein sequence ID" value="MCI0126099.1"/>
    <property type="molecule type" value="Genomic_DNA"/>
</dbReference>
<keyword evidence="6 7" id="KW-0472">Membrane</keyword>
<accession>A0AA41QLN8</accession>
<dbReference type="GO" id="GO:0005886">
    <property type="term" value="C:plasma membrane"/>
    <property type="evidence" value="ECO:0007669"/>
    <property type="project" value="UniProtKB-SubCell"/>
</dbReference>
<evidence type="ECO:0000313" key="9">
    <source>
        <dbReference type="EMBL" id="MCI0126099.1"/>
    </source>
</evidence>
<reference evidence="9" key="1">
    <citation type="submission" date="2022-03" db="EMBL/GenBank/DDBJ databases">
        <title>The complete genome sequence of a Methyloterrigena soli.</title>
        <authorList>
            <person name="Zi Z."/>
        </authorList>
    </citation>
    <scope>NUCLEOTIDE SEQUENCE</scope>
    <source>
        <strain evidence="9">M48</strain>
    </source>
</reference>
<sequence>MTNGTSTAAFPGARSAFERLNPIRAIGELSESRYWMYLLLLPSALLITAVVLYPTLYGIQLSFREMRLNRPDLGTDWVFFKHYARMMSDPIFWVALRNTAVWVTSSIALEFLIGLVAALALNRDLPGTKLLAVLILLPYFLPNVVAGHMWALMLDPRLGVINDVLVRVGLLEGYKAWFADPNTAMAAAIVVEAWHSFPFFTLLILAGLKGIPADLYKAADIDGAGAFSQLRLITLPMLKTIIAAAVILRVIGLVNSPDLLLILTSGGPGRSTQVLSLYAFQTAYKDFNFGYAGALSVVMFILLMVFAWGYIRLSRFNQE</sequence>
<feature type="transmembrane region" description="Helical" evidence="7">
    <location>
        <begin position="34"/>
        <end position="56"/>
    </location>
</feature>
<keyword evidence="2 7" id="KW-0813">Transport</keyword>
<evidence type="ECO:0000259" key="8">
    <source>
        <dbReference type="PROSITE" id="PS50928"/>
    </source>
</evidence>
<feature type="transmembrane region" description="Helical" evidence="7">
    <location>
        <begin position="100"/>
        <end position="121"/>
    </location>
</feature>
<comment type="similarity">
    <text evidence="7">Belongs to the binding-protein-dependent transport system permease family.</text>
</comment>
<evidence type="ECO:0000256" key="7">
    <source>
        <dbReference type="RuleBase" id="RU363032"/>
    </source>
</evidence>
<organism evidence="9 10">
    <name type="scientific">Paradevosia shaoguanensis</name>
    <dbReference type="NCBI Taxonomy" id="1335043"/>
    <lineage>
        <taxon>Bacteria</taxon>
        <taxon>Pseudomonadati</taxon>
        <taxon>Pseudomonadota</taxon>
        <taxon>Alphaproteobacteria</taxon>
        <taxon>Hyphomicrobiales</taxon>
        <taxon>Devosiaceae</taxon>
        <taxon>Paradevosia</taxon>
    </lineage>
</organism>
<dbReference type="InterPro" id="IPR000515">
    <property type="entry name" value="MetI-like"/>
</dbReference>
<dbReference type="GO" id="GO:0055085">
    <property type="term" value="P:transmembrane transport"/>
    <property type="evidence" value="ECO:0007669"/>
    <property type="project" value="InterPro"/>
</dbReference>
<evidence type="ECO:0000256" key="1">
    <source>
        <dbReference type="ARBA" id="ARBA00004651"/>
    </source>
</evidence>
<evidence type="ECO:0000256" key="2">
    <source>
        <dbReference type="ARBA" id="ARBA00022448"/>
    </source>
</evidence>
<name>A0AA41QLN8_9HYPH</name>
<evidence type="ECO:0000313" key="10">
    <source>
        <dbReference type="Proteomes" id="UP001156140"/>
    </source>
</evidence>
<feature type="domain" description="ABC transmembrane type-1" evidence="8">
    <location>
        <begin position="96"/>
        <end position="310"/>
    </location>
</feature>
<keyword evidence="3" id="KW-1003">Cell membrane</keyword>
<evidence type="ECO:0000256" key="6">
    <source>
        <dbReference type="ARBA" id="ARBA00023136"/>
    </source>
</evidence>
<evidence type="ECO:0000256" key="3">
    <source>
        <dbReference type="ARBA" id="ARBA00022475"/>
    </source>
</evidence>
<evidence type="ECO:0000256" key="4">
    <source>
        <dbReference type="ARBA" id="ARBA00022692"/>
    </source>
</evidence>
<dbReference type="InterPro" id="IPR051393">
    <property type="entry name" value="ABC_transporter_permease"/>
</dbReference>
<dbReference type="CDD" id="cd06261">
    <property type="entry name" value="TM_PBP2"/>
    <property type="match status" value="1"/>
</dbReference>
<dbReference type="AlphaFoldDB" id="A0AA41QLN8"/>
<comment type="caution">
    <text evidence="9">The sequence shown here is derived from an EMBL/GenBank/DDBJ whole genome shotgun (WGS) entry which is preliminary data.</text>
</comment>
<dbReference type="Gene3D" id="1.10.3720.10">
    <property type="entry name" value="MetI-like"/>
    <property type="match status" value="1"/>
</dbReference>
<feature type="transmembrane region" description="Helical" evidence="7">
    <location>
        <begin position="130"/>
        <end position="151"/>
    </location>
</feature>
<dbReference type="SUPFAM" id="SSF161098">
    <property type="entry name" value="MetI-like"/>
    <property type="match status" value="1"/>
</dbReference>
<keyword evidence="5 7" id="KW-1133">Transmembrane helix</keyword>
<proteinExistence type="inferred from homology"/>